<protein>
    <submittedName>
        <fullName evidence="2">Putative acetyltransferase</fullName>
    </submittedName>
</protein>
<feature type="domain" description="N-acetyltransferase" evidence="1">
    <location>
        <begin position="40"/>
        <end position="153"/>
    </location>
</feature>
<dbReference type="EMBL" id="CP047045">
    <property type="protein sequence ID" value="QGZ94260.1"/>
    <property type="molecule type" value="Genomic_DNA"/>
</dbReference>
<reference evidence="3" key="1">
    <citation type="submission" date="2019-12" db="EMBL/GenBank/DDBJ databases">
        <title>Complete genome of Terracaulis silvestris 0127_4.</title>
        <authorList>
            <person name="Vieira S."/>
            <person name="Riedel T."/>
            <person name="Sproer C."/>
            <person name="Pascual J."/>
            <person name="Boedeker C."/>
            <person name="Overmann J."/>
        </authorList>
    </citation>
    <scope>NUCLEOTIDE SEQUENCE [LARGE SCALE GENOMIC DNA]</scope>
    <source>
        <strain evidence="3">0127_4</strain>
    </source>
</reference>
<dbReference type="KEGG" id="tsv:DSM104635_01076"/>
<evidence type="ECO:0000313" key="3">
    <source>
        <dbReference type="Proteomes" id="UP000431269"/>
    </source>
</evidence>
<gene>
    <name evidence="2" type="ORF">DSM104635_01076</name>
</gene>
<dbReference type="AlphaFoldDB" id="A0A6I6MHD9"/>
<dbReference type="InterPro" id="IPR016181">
    <property type="entry name" value="Acyl_CoA_acyltransferase"/>
</dbReference>
<dbReference type="Pfam" id="PF13302">
    <property type="entry name" value="Acetyltransf_3"/>
    <property type="match status" value="1"/>
</dbReference>
<dbReference type="PANTHER" id="PTHR43792">
    <property type="entry name" value="GNAT FAMILY, PUTATIVE (AFU_ORTHOLOGUE AFUA_3G00765)-RELATED-RELATED"/>
    <property type="match status" value="1"/>
</dbReference>
<sequence>MHMETPRLVLLRANEDILRADLEGSAALAGALGIAVSSEWPPSGEYDADAINYMIALLDREPAAYDWGFRYIVRKASELTVIGAGGYTGPAKDGAIEIGYSICPSERRRGFATETTQVLTDNAFRNSDVARVIAHTLPELISSIGVLKNCGFKHVGSGAEGGTVRYAIERADWRG</sequence>
<dbReference type="InterPro" id="IPR000182">
    <property type="entry name" value="GNAT_dom"/>
</dbReference>
<dbReference type="SUPFAM" id="SSF55729">
    <property type="entry name" value="Acyl-CoA N-acyltransferases (Nat)"/>
    <property type="match status" value="1"/>
</dbReference>
<keyword evidence="2" id="KW-0808">Transferase</keyword>
<dbReference type="GO" id="GO:0016747">
    <property type="term" value="F:acyltransferase activity, transferring groups other than amino-acyl groups"/>
    <property type="evidence" value="ECO:0007669"/>
    <property type="project" value="InterPro"/>
</dbReference>
<evidence type="ECO:0000313" key="2">
    <source>
        <dbReference type="EMBL" id="QGZ94260.1"/>
    </source>
</evidence>
<dbReference type="Gene3D" id="3.40.630.30">
    <property type="match status" value="1"/>
</dbReference>
<dbReference type="PANTHER" id="PTHR43792:SF13">
    <property type="entry name" value="ACETYLTRANSFERASE"/>
    <property type="match status" value="1"/>
</dbReference>
<keyword evidence="3" id="KW-1185">Reference proteome</keyword>
<accession>A0A6I6MHD9</accession>
<proteinExistence type="predicted"/>
<dbReference type="Proteomes" id="UP000431269">
    <property type="component" value="Chromosome"/>
</dbReference>
<dbReference type="InterPro" id="IPR051531">
    <property type="entry name" value="N-acetyltransferase"/>
</dbReference>
<evidence type="ECO:0000259" key="1">
    <source>
        <dbReference type="Pfam" id="PF13302"/>
    </source>
</evidence>
<name>A0A6I6MHD9_9CAUL</name>
<organism evidence="2 3">
    <name type="scientific">Terricaulis silvestris</name>
    <dbReference type="NCBI Taxonomy" id="2686094"/>
    <lineage>
        <taxon>Bacteria</taxon>
        <taxon>Pseudomonadati</taxon>
        <taxon>Pseudomonadota</taxon>
        <taxon>Alphaproteobacteria</taxon>
        <taxon>Caulobacterales</taxon>
        <taxon>Caulobacteraceae</taxon>
        <taxon>Terricaulis</taxon>
    </lineage>
</organism>